<gene>
    <name evidence="6" type="ORF">OSB04_003112</name>
</gene>
<dbReference type="PROSITE" id="PS50994">
    <property type="entry name" value="INTEGRASE"/>
    <property type="match status" value="1"/>
</dbReference>
<evidence type="ECO:0000259" key="4">
    <source>
        <dbReference type="PROSITE" id="PS50158"/>
    </source>
</evidence>
<dbReference type="InterPro" id="IPR012337">
    <property type="entry name" value="RNaseH-like_sf"/>
</dbReference>
<feature type="compositionally biased region" description="Acidic residues" evidence="3">
    <location>
        <begin position="225"/>
        <end position="245"/>
    </location>
</feature>
<dbReference type="InterPro" id="IPR001584">
    <property type="entry name" value="Integrase_cat-core"/>
</dbReference>
<dbReference type="SUPFAM" id="SSF57756">
    <property type="entry name" value="Retrovirus zinc finger-like domains"/>
    <property type="match status" value="1"/>
</dbReference>
<dbReference type="GO" id="GO:0006508">
    <property type="term" value="P:proteolysis"/>
    <property type="evidence" value="ECO:0007669"/>
    <property type="project" value="UniProtKB-KW"/>
</dbReference>
<dbReference type="InterPro" id="IPR036397">
    <property type="entry name" value="RNaseH_sf"/>
</dbReference>
<dbReference type="InterPro" id="IPR001878">
    <property type="entry name" value="Znf_CCHC"/>
</dbReference>
<accession>A0AA38U4P4</accession>
<feature type="domain" description="CCHC-type" evidence="4">
    <location>
        <begin position="45"/>
        <end position="60"/>
    </location>
</feature>
<keyword evidence="2" id="KW-0862">Zinc</keyword>
<organism evidence="6 7">
    <name type="scientific">Centaurea solstitialis</name>
    <name type="common">yellow star-thistle</name>
    <dbReference type="NCBI Taxonomy" id="347529"/>
    <lineage>
        <taxon>Eukaryota</taxon>
        <taxon>Viridiplantae</taxon>
        <taxon>Streptophyta</taxon>
        <taxon>Embryophyta</taxon>
        <taxon>Tracheophyta</taxon>
        <taxon>Spermatophyta</taxon>
        <taxon>Magnoliopsida</taxon>
        <taxon>eudicotyledons</taxon>
        <taxon>Gunneridae</taxon>
        <taxon>Pentapetalae</taxon>
        <taxon>asterids</taxon>
        <taxon>campanulids</taxon>
        <taxon>Asterales</taxon>
        <taxon>Asteraceae</taxon>
        <taxon>Carduoideae</taxon>
        <taxon>Cardueae</taxon>
        <taxon>Centaureinae</taxon>
        <taxon>Centaurea</taxon>
    </lineage>
</organism>
<dbReference type="AlphaFoldDB" id="A0AA38U4P4"/>
<keyword evidence="7" id="KW-1185">Reference proteome</keyword>
<reference evidence="6" key="1">
    <citation type="submission" date="2023-03" db="EMBL/GenBank/DDBJ databases">
        <title>Chromosome-scale reference genome and RAD-based genetic map of yellow starthistle (Centaurea solstitialis) reveal putative structural variation and QTLs associated with invader traits.</title>
        <authorList>
            <person name="Reatini B."/>
            <person name="Cang F.A."/>
            <person name="Jiang Q."/>
            <person name="Mckibben M.T.W."/>
            <person name="Barker M.S."/>
            <person name="Rieseberg L.H."/>
            <person name="Dlugosch K.M."/>
        </authorList>
    </citation>
    <scope>NUCLEOTIDE SEQUENCE</scope>
    <source>
        <strain evidence="6">CAN-66</strain>
        <tissue evidence="6">Leaf</tissue>
    </source>
</reference>
<evidence type="ECO:0008006" key="8">
    <source>
        <dbReference type="Google" id="ProtNLM"/>
    </source>
</evidence>
<dbReference type="Proteomes" id="UP001172457">
    <property type="component" value="Chromosome 1"/>
</dbReference>
<feature type="region of interest" description="Disordered" evidence="3">
    <location>
        <begin position="222"/>
        <end position="245"/>
    </location>
</feature>
<evidence type="ECO:0000256" key="1">
    <source>
        <dbReference type="ARBA" id="ARBA00022670"/>
    </source>
</evidence>
<proteinExistence type="predicted"/>
<dbReference type="GO" id="GO:0008233">
    <property type="term" value="F:peptidase activity"/>
    <property type="evidence" value="ECO:0007669"/>
    <property type="project" value="UniProtKB-KW"/>
</dbReference>
<name>A0AA38U4P4_9ASTR</name>
<dbReference type="InterPro" id="IPR039537">
    <property type="entry name" value="Retrotran_Ty1/copia-like"/>
</dbReference>
<evidence type="ECO:0000313" key="6">
    <source>
        <dbReference type="EMBL" id="KAJ9567146.1"/>
    </source>
</evidence>
<dbReference type="GO" id="GO:0015074">
    <property type="term" value="P:DNA integration"/>
    <property type="evidence" value="ECO:0007669"/>
    <property type="project" value="InterPro"/>
</dbReference>
<keyword evidence="1" id="KW-0378">Hydrolase</keyword>
<evidence type="ECO:0000256" key="3">
    <source>
        <dbReference type="SAM" id="MobiDB-lite"/>
    </source>
</evidence>
<dbReference type="EMBL" id="JARYMX010000001">
    <property type="protein sequence ID" value="KAJ9567146.1"/>
    <property type="molecule type" value="Genomic_DNA"/>
</dbReference>
<dbReference type="SUPFAM" id="SSF53098">
    <property type="entry name" value="Ribonuclease H-like"/>
    <property type="match status" value="1"/>
</dbReference>
<evidence type="ECO:0000313" key="7">
    <source>
        <dbReference type="Proteomes" id="UP001172457"/>
    </source>
</evidence>
<dbReference type="Gene3D" id="3.30.420.10">
    <property type="entry name" value="Ribonuclease H-like superfamily/Ribonuclease H"/>
    <property type="match status" value="1"/>
</dbReference>
<evidence type="ECO:0000259" key="5">
    <source>
        <dbReference type="PROSITE" id="PS50994"/>
    </source>
</evidence>
<dbReference type="PANTHER" id="PTHR42648:SF20">
    <property type="entry name" value="RNA-DIRECTED DNA POLYMERASE"/>
    <property type="match status" value="1"/>
</dbReference>
<feature type="domain" description="Integrase catalytic" evidence="5">
    <location>
        <begin position="301"/>
        <end position="473"/>
    </location>
</feature>
<dbReference type="Pfam" id="PF00665">
    <property type="entry name" value="rve"/>
    <property type="match status" value="1"/>
</dbReference>
<keyword evidence="1" id="KW-0645">Protease</keyword>
<dbReference type="InterPro" id="IPR036875">
    <property type="entry name" value="Znf_CCHC_sf"/>
</dbReference>
<keyword evidence="2" id="KW-0479">Metal-binding</keyword>
<dbReference type="Pfam" id="PF22936">
    <property type="entry name" value="Pol_BBD"/>
    <property type="match status" value="1"/>
</dbReference>
<protein>
    <recommendedName>
        <fullName evidence="8">Integrase catalytic domain-containing protein</fullName>
    </recommendedName>
</protein>
<evidence type="ECO:0000256" key="2">
    <source>
        <dbReference type="PROSITE-ProRule" id="PRU00047"/>
    </source>
</evidence>
<sequence>MSTACRLAARAKEDLNLLDPLISGTRVHKKTFQKAGQGDIKRNEKCHVCGETWHYARECKMRKSKTSETTSAVVEIKDLVANLSLEEIKMLVVNGSMVLAARGSWYFDTGATVHVCDSRDKFVEYHEVHDGKQVIVANRNRVDVVGIGTVQLHFTSGNILTLLNVLHVPTIAKCLVSYNKLDVNGFGIQGGDGVIVFVKDDRFVGRAYRDRGMYRLSVKDHVDDTDSDSDDNVNEVSDDESDDESIGSNAMVVDEVASGTDGISDSLCFPVDAFEFENGLIEIDNKVLDKCETCVKSKFIKKLFPSVKRDTSVLELIHFDICELNGVLTRGGKRYFITFCDDFGRFLHVYLLHSKVEAFITYKAEVENQKEKRIKILRSDKGGKYFSREFDTFCEENGIKHERTSLFTREQNDLVERKNQTLVEMVNCMLNQSRLPTNMWGEALMTACHIHNRITSRVIQTCHMNYGKKENQI</sequence>
<dbReference type="InterPro" id="IPR054722">
    <property type="entry name" value="PolX-like_BBD"/>
</dbReference>
<keyword evidence="2" id="KW-0863">Zinc-finger</keyword>
<comment type="caution">
    <text evidence="6">The sequence shown here is derived from an EMBL/GenBank/DDBJ whole genome shotgun (WGS) entry which is preliminary data.</text>
</comment>
<dbReference type="PANTHER" id="PTHR42648">
    <property type="entry name" value="TRANSPOSASE, PUTATIVE-RELATED"/>
    <property type="match status" value="1"/>
</dbReference>
<dbReference type="GO" id="GO:0003676">
    <property type="term" value="F:nucleic acid binding"/>
    <property type="evidence" value="ECO:0007669"/>
    <property type="project" value="InterPro"/>
</dbReference>
<dbReference type="PROSITE" id="PS50158">
    <property type="entry name" value="ZF_CCHC"/>
    <property type="match status" value="1"/>
</dbReference>
<dbReference type="GO" id="GO:0008270">
    <property type="term" value="F:zinc ion binding"/>
    <property type="evidence" value="ECO:0007669"/>
    <property type="project" value="UniProtKB-KW"/>
</dbReference>